<accession>A0A0R0EFI5</accession>
<dbReference type="EnsemblPlants" id="KRG88724">
    <property type="protein sequence ID" value="KRG88724"/>
    <property type="gene ID" value="GLYMA_U031900"/>
</dbReference>
<dbReference type="EMBL" id="KZ847142">
    <property type="protein sequence ID" value="KRG88724.1"/>
    <property type="molecule type" value="Genomic_DNA"/>
</dbReference>
<evidence type="ECO:0000256" key="1">
    <source>
        <dbReference type="SAM" id="Phobius"/>
    </source>
</evidence>
<keyword evidence="4" id="KW-1185">Reference proteome</keyword>
<evidence type="ECO:0000313" key="3">
    <source>
        <dbReference type="EnsemblPlants" id="KRG88724"/>
    </source>
</evidence>
<dbReference type="InParanoid" id="A0A0R0EFI5"/>
<proteinExistence type="predicted"/>
<reference evidence="3" key="2">
    <citation type="submission" date="2018-02" db="UniProtKB">
        <authorList>
            <consortium name="EnsemblPlants"/>
        </authorList>
    </citation>
    <scope>IDENTIFICATION</scope>
    <source>
        <strain evidence="3">Williams 82</strain>
    </source>
</reference>
<keyword evidence="1" id="KW-1133">Transmembrane helix</keyword>
<keyword evidence="1" id="KW-0812">Transmembrane</keyword>
<evidence type="ECO:0000313" key="2">
    <source>
        <dbReference type="EMBL" id="KRG88724.1"/>
    </source>
</evidence>
<keyword evidence="1" id="KW-0472">Membrane</keyword>
<sequence>MAEFWLSTLFHRPPLITLWFRDIIGIINILSEILVHEEQHRISWHELFMLIVVFNFEFILATSCLLYLLLR</sequence>
<dbReference type="Proteomes" id="UP000008827">
    <property type="component" value="Unassembled WGS sequence"/>
</dbReference>
<gene>
    <name evidence="2" type="ORF">GLYMA_U031900</name>
</gene>
<evidence type="ECO:0000313" key="4">
    <source>
        <dbReference type="Proteomes" id="UP000008827"/>
    </source>
</evidence>
<reference evidence="2" key="1">
    <citation type="journal article" date="2010" name="Nature">
        <title>Genome sequence of the palaeopolyploid soybean.</title>
        <authorList>
            <person name="Schmutz J."/>
            <person name="Cannon S.B."/>
            <person name="Schlueter J."/>
            <person name="Ma J."/>
            <person name="Mitros T."/>
            <person name="Nelson W."/>
            <person name="Hyten D.L."/>
            <person name="Song Q."/>
            <person name="Thelen J.J."/>
            <person name="Cheng J."/>
            <person name="Xu D."/>
            <person name="Hellsten U."/>
            <person name="May G.D."/>
            <person name="Yu Y."/>
            <person name="Sakurai T."/>
            <person name="Umezawa T."/>
            <person name="Bhattacharyya M.K."/>
            <person name="Sandhu D."/>
            <person name="Valliyodan B."/>
            <person name="Lindquist E."/>
            <person name="Peto M."/>
            <person name="Grant D."/>
            <person name="Shu S."/>
            <person name="Goodstein D."/>
            <person name="Barry K."/>
            <person name="Futrell-Griggs M."/>
            <person name="Abernathy B."/>
            <person name="Du J."/>
            <person name="Tian Z."/>
            <person name="Zhu L."/>
            <person name="Gill N."/>
            <person name="Joshi T."/>
            <person name="Libault M."/>
            <person name="Sethuraman A."/>
            <person name="Zhang X.-C."/>
            <person name="Shinozaki K."/>
            <person name="Nguyen H.T."/>
            <person name="Wing R.A."/>
            <person name="Cregan P."/>
            <person name="Specht J."/>
            <person name="Grimwood J."/>
            <person name="Rokhsar D."/>
            <person name="Stacey G."/>
            <person name="Shoemaker R.C."/>
            <person name="Jackson S.A."/>
        </authorList>
    </citation>
    <scope>NUCLEOTIDE SEQUENCE</scope>
    <source>
        <tissue evidence="2">Callus</tissue>
    </source>
</reference>
<dbReference type="AlphaFoldDB" id="A0A0R0EFI5"/>
<organism evidence="3">
    <name type="scientific">Glycine max</name>
    <name type="common">Soybean</name>
    <name type="synonym">Glycine hispida</name>
    <dbReference type="NCBI Taxonomy" id="3847"/>
    <lineage>
        <taxon>Eukaryota</taxon>
        <taxon>Viridiplantae</taxon>
        <taxon>Streptophyta</taxon>
        <taxon>Embryophyta</taxon>
        <taxon>Tracheophyta</taxon>
        <taxon>Spermatophyta</taxon>
        <taxon>Magnoliopsida</taxon>
        <taxon>eudicotyledons</taxon>
        <taxon>Gunneridae</taxon>
        <taxon>Pentapetalae</taxon>
        <taxon>rosids</taxon>
        <taxon>fabids</taxon>
        <taxon>Fabales</taxon>
        <taxon>Fabaceae</taxon>
        <taxon>Papilionoideae</taxon>
        <taxon>50 kb inversion clade</taxon>
        <taxon>NPAAA clade</taxon>
        <taxon>indigoferoid/millettioid clade</taxon>
        <taxon>Phaseoleae</taxon>
        <taxon>Glycine</taxon>
        <taxon>Glycine subgen. Soja</taxon>
    </lineage>
</organism>
<name>A0A0R0EFI5_SOYBN</name>
<protein>
    <submittedName>
        <fullName evidence="2 3">Uncharacterized protein</fullName>
    </submittedName>
</protein>
<dbReference type="Gramene" id="KRG88724">
    <property type="protein sequence ID" value="KRG88724"/>
    <property type="gene ID" value="GLYMA_U031900"/>
</dbReference>
<feature type="transmembrane region" description="Helical" evidence="1">
    <location>
        <begin position="47"/>
        <end position="70"/>
    </location>
</feature>
<reference evidence="2" key="3">
    <citation type="submission" date="2018-07" db="EMBL/GenBank/DDBJ databases">
        <title>WGS assembly of Glycine max.</title>
        <authorList>
            <person name="Schmutz J."/>
            <person name="Cannon S."/>
            <person name="Schlueter J."/>
            <person name="Ma J."/>
            <person name="Mitros T."/>
            <person name="Nelson W."/>
            <person name="Hyten D."/>
            <person name="Song Q."/>
            <person name="Thelen J."/>
            <person name="Cheng J."/>
            <person name="Xu D."/>
            <person name="Hellsten U."/>
            <person name="May G."/>
            <person name="Yu Y."/>
            <person name="Sakurai T."/>
            <person name="Umezawa T."/>
            <person name="Bhattacharyya M."/>
            <person name="Sandhu D."/>
            <person name="Valliyodan B."/>
            <person name="Lindquist E."/>
            <person name="Peto M."/>
            <person name="Grant D."/>
            <person name="Shu S."/>
            <person name="Goodstein D."/>
            <person name="Barry K."/>
            <person name="Futrell-Griggs M."/>
            <person name="Abernathy B."/>
            <person name="Du J."/>
            <person name="Tian Z."/>
            <person name="Zhu L."/>
            <person name="Gill N."/>
            <person name="Joshi T."/>
            <person name="Libault M."/>
            <person name="Sethuraman A."/>
            <person name="Zhang X."/>
            <person name="Shinozaki K."/>
            <person name="Nguyen H."/>
            <person name="Wing R."/>
            <person name="Cregan P."/>
            <person name="Specht J."/>
            <person name="Grimwood J."/>
            <person name="Rokhsar D."/>
            <person name="Stacey G."/>
            <person name="Shoemaker R."/>
            <person name="Jackson S."/>
        </authorList>
    </citation>
    <scope>NUCLEOTIDE SEQUENCE</scope>
    <source>
        <tissue evidence="2">Callus</tissue>
    </source>
</reference>